<protein>
    <submittedName>
        <fullName evidence="5">Sp110 nuclear body protein</fullName>
    </submittedName>
</protein>
<feature type="region of interest" description="Disordered" evidence="2">
    <location>
        <begin position="191"/>
        <end position="210"/>
    </location>
</feature>
<evidence type="ECO:0000256" key="2">
    <source>
        <dbReference type="SAM" id="MobiDB-lite"/>
    </source>
</evidence>
<gene>
    <name evidence="5" type="ORF">TREES_T100015667</name>
</gene>
<evidence type="ECO:0000313" key="5">
    <source>
        <dbReference type="EMBL" id="ELW71234.1"/>
    </source>
</evidence>
<keyword evidence="1" id="KW-0597">Phosphoprotein</keyword>
<feature type="region of interest" description="Disordered" evidence="2">
    <location>
        <begin position="139"/>
        <end position="186"/>
    </location>
</feature>
<dbReference type="GO" id="GO:0000981">
    <property type="term" value="F:DNA-binding transcription factor activity, RNA polymerase II-specific"/>
    <property type="evidence" value="ECO:0007669"/>
    <property type="project" value="TreeGrafter"/>
</dbReference>
<dbReference type="PROSITE" id="PS50864">
    <property type="entry name" value="SAND"/>
    <property type="match status" value="1"/>
</dbReference>
<dbReference type="PROSITE" id="PS51414">
    <property type="entry name" value="HSR"/>
    <property type="match status" value="1"/>
</dbReference>
<feature type="compositionally biased region" description="Polar residues" evidence="2">
    <location>
        <begin position="200"/>
        <end position="210"/>
    </location>
</feature>
<dbReference type="PANTHER" id="PTHR46386">
    <property type="entry name" value="NUCLEAR BODY PROTEIN SP140"/>
    <property type="match status" value="1"/>
</dbReference>
<dbReference type="InterPro" id="IPR010919">
    <property type="entry name" value="SAND-like_dom_sf"/>
</dbReference>
<dbReference type="InterPro" id="IPR004865">
    <property type="entry name" value="HSR_dom"/>
</dbReference>
<proteinExistence type="predicted"/>
<dbReference type="GO" id="GO:0003677">
    <property type="term" value="F:DNA binding"/>
    <property type="evidence" value="ECO:0007669"/>
    <property type="project" value="InterPro"/>
</dbReference>
<evidence type="ECO:0000256" key="1">
    <source>
        <dbReference type="ARBA" id="ARBA00022553"/>
    </source>
</evidence>
<dbReference type="Gene3D" id="3.10.390.10">
    <property type="entry name" value="SAND domain-like"/>
    <property type="match status" value="1"/>
</dbReference>
<dbReference type="GO" id="GO:0005634">
    <property type="term" value="C:nucleus"/>
    <property type="evidence" value="ECO:0007669"/>
    <property type="project" value="InterPro"/>
</dbReference>
<dbReference type="STRING" id="246437.L9L993"/>
<feature type="region of interest" description="Disordered" evidence="2">
    <location>
        <begin position="225"/>
        <end position="266"/>
    </location>
</feature>
<evidence type="ECO:0000313" key="6">
    <source>
        <dbReference type="Proteomes" id="UP000011518"/>
    </source>
</evidence>
<feature type="compositionally biased region" description="Polar residues" evidence="2">
    <location>
        <begin position="228"/>
        <end position="238"/>
    </location>
</feature>
<dbReference type="SUPFAM" id="SSF63763">
    <property type="entry name" value="SAND domain-like"/>
    <property type="match status" value="1"/>
</dbReference>
<dbReference type="InterPro" id="IPR000770">
    <property type="entry name" value="SAND_dom"/>
</dbReference>
<dbReference type="Pfam" id="PF03172">
    <property type="entry name" value="HSR"/>
    <property type="match status" value="1"/>
</dbReference>
<dbReference type="eggNOG" id="KOG2177">
    <property type="taxonomic scope" value="Eukaryota"/>
</dbReference>
<dbReference type="Pfam" id="PF01342">
    <property type="entry name" value="SAND"/>
    <property type="match status" value="1"/>
</dbReference>
<dbReference type="InParanoid" id="L9L993"/>
<feature type="domain" description="SAND" evidence="3">
    <location>
        <begin position="383"/>
        <end position="433"/>
    </location>
</feature>
<evidence type="ECO:0000259" key="3">
    <source>
        <dbReference type="PROSITE" id="PS50864"/>
    </source>
</evidence>
<dbReference type="AlphaFoldDB" id="L9L993"/>
<dbReference type="InterPro" id="IPR043563">
    <property type="entry name" value="Sp110/Sp140/Sp140L-like"/>
</dbReference>
<name>L9L993_TUPCH</name>
<feature type="region of interest" description="Disordered" evidence="2">
    <location>
        <begin position="348"/>
        <end position="383"/>
    </location>
</feature>
<evidence type="ECO:0000259" key="4">
    <source>
        <dbReference type="PROSITE" id="PS51414"/>
    </source>
</evidence>
<dbReference type="PANTHER" id="PTHR46386:SF7">
    <property type="entry name" value="SP110 NUCLEAR BODY PROTEIN"/>
    <property type="match status" value="1"/>
</dbReference>
<sequence length="464" mass="52128">MTKTLEAALFQHFSHQKLEIAYAIDKPFPFFEGLWDKSFISDRQYGESMEACRNLVPIAKVVHSTLTQLETRFSVPLLKTLFSRINLVEYPKLNTICQSFRNGLMHVLSSTPMFTTYEEWNRATEVPVDLAGGCFLQALPLPPPPQLSPPSQQPHVSRDGEPSRSAPAEHLGGLVQEERGTSVTNDNLMSKVSEEEDSQEMPNGSGTVQANIDWGRLSLDQVAAKGPCTSQPRTSGKSPETRKWAQQRKRNGRPIGVANPLMHARTRTRLIREDFAEPNDAEEPQEASTTASGKKALLGSLVDGLPFPHPSSAFLHTPPYQTPHSVASSSLAASALTPRAHLAECTLRLRDSSQVAPRKKRKRSTWSTPKNRHQKRSLPKRSSEKCIQNKEGVWFTPKEFELEGKKKNSKDWKRSLHCGGQTVRQLLEIRDYGEPFKEALWLILVTERLAEEVYVVAWLCRMCP</sequence>
<accession>L9L993</accession>
<feature type="compositionally biased region" description="Basic residues" evidence="2">
    <location>
        <begin position="357"/>
        <end position="379"/>
    </location>
</feature>
<organism evidence="5 6">
    <name type="scientific">Tupaia chinensis</name>
    <name type="common">Chinese tree shrew</name>
    <name type="synonym">Tupaia belangeri chinensis</name>
    <dbReference type="NCBI Taxonomy" id="246437"/>
    <lineage>
        <taxon>Eukaryota</taxon>
        <taxon>Metazoa</taxon>
        <taxon>Chordata</taxon>
        <taxon>Craniata</taxon>
        <taxon>Vertebrata</taxon>
        <taxon>Euteleostomi</taxon>
        <taxon>Mammalia</taxon>
        <taxon>Eutheria</taxon>
        <taxon>Euarchontoglires</taxon>
        <taxon>Scandentia</taxon>
        <taxon>Tupaiidae</taxon>
        <taxon>Tupaia</taxon>
    </lineage>
</organism>
<feature type="domain" description="HSR" evidence="4">
    <location>
        <begin position="1"/>
        <end position="105"/>
    </location>
</feature>
<feature type="compositionally biased region" description="Pro residues" evidence="2">
    <location>
        <begin position="140"/>
        <end position="152"/>
    </location>
</feature>
<dbReference type="SMART" id="SM00258">
    <property type="entry name" value="SAND"/>
    <property type="match status" value="1"/>
</dbReference>
<reference evidence="6" key="2">
    <citation type="journal article" date="2013" name="Nat. Commun.">
        <title>Genome of the Chinese tree shrew.</title>
        <authorList>
            <person name="Fan Y."/>
            <person name="Huang Z.Y."/>
            <person name="Cao C.C."/>
            <person name="Chen C.S."/>
            <person name="Chen Y.X."/>
            <person name="Fan D.D."/>
            <person name="He J."/>
            <person name="Hou H.L."/>
            <person name="Hu L."/>
            <person name="Hu X.T."/>
            <person name="Jiang X.T."/>
            <person name="Lai R."/>
            <person name="Lang Y.S."/>
            <person name="Liang B."/>
            <person name="Liao S.G."/>
            <person name="Mu D."/>
            <person name="Ma Y.Y."/>
            <person name="Niu Y.Y."/>
            <person name="Sun X.Q."/>
            <person name="Xia J.Q."/>
            <person name="Xiao J."/>
            <person name="Xiong Z.Q."/>
            <person name="Xu L."/>
            <person name="Yang L."/>
            <person name="Zhang Y."/>
            <person name="Zhao W."/>
            <person name="Zhao X.D."/>
            <person name="Zheng Y.T."/>
            <person name="Zhou J.M."/>
            <person name="Zhu Y.B."/>
            <person name="Zhang G.J."/>
            <person name="Wang J."/>
            <person name="Yao Y.G."/>
        </authorList>
    </citation>
    <scope>NUCLEOTIDE SEQUENCE [LARGE SCALE GENOMIC DNA]</scope>
</reference>
<dbReference type="EMBL" id="KB320472">
    <property type="protein sequence ID" value="ELW71234.1"/>
    <property type="molecule type" value="Genomic_DNA"/>
</dbReference>
<dbReference type="Proteomes" id="UP000011518">
    <property type="component" value="Unassembled WGS sequence"/>
</dbReference>
<keyword evidence="6" id="KW-1185">Reference proteome</keyword>
<reference evidence="6" key="1">
    <citation type="submission" date="2012-07" db="EMBL/GenBank/DDBJ databases">
        <title>Genome of the Chinese tree shrew, a rising model animal genetically related to primates.</title>
        <authorList>
            <person name="Zhang G."/>
            <person name="Fan Y."/>
            <person name="Yao Y."/>
            <person name="Huang Z."/>
        </authorList>
    </citation>
    <scope>NUCLEOTIDE SEQUENCE [LARGE SCALE GENOMIC DNA]</scope>
</reference>